<dbReference type="AlphaFoldDB" id="A0A0K6ITL0"/>
<dbReference type="PROSITE" id="PS00166">
    <property type="entry name" value="ENOYL_COA_HYDRATASE"/>
    <property type="match status" value="1"/>
</dbReference>
<dbReference type="PANTHER" id="PTHR43459:SF1">
    <property type="entry name" value="EG:BACN32G11.4 PROTEIN"/>
    <property type="match status" value="1"/>
</dbReference>
<protein>
    <submittedName>
        <fullName evidence="3">Short chain enoyl-CoA hydratase</fullName>
    </submittedName>
</protein>
<dbReference type="NCBIfam" id="TIGR02280">
    <property type="entry name" value="PaaB1"/>
    <property type="match status" value="1"/>
</dbReference>
<dbReference type="Gene3D" id="3.90.226.10">
    <property type="entry name" value="2-enoyl-CoA Hydratase, Chain A, domain 1"/>
    <property type="match status" value="1"/>
</dbReference>
<dbReference type="RefSeq" id="WP_028875201.1">
    <property type="nucleotide sequence ID" value="NZ_CYHH01000003.1"/>
</dbReference>
<dbReference type="EMBL" id="CYHH01000003">
    <property type="protein sequence ID" value="CUB06414.1"/>
    <property type="molecule type" value="Genomic_DNA"/>
</dbReference>
<keyword evidence="4" id="KW-1185">Reference proteome</keyword>
<evidence type="ECO:0000256" key="1">
    <source>
        <dbReference type="ARBA" id="ARBA00005254"/>
    </source>
</evidence>
<dbReference type="GO" id="GO:0010124">
    <property type="term" value="P:phenylacetate catabolic process"/>
    <property type="evidence" value="ECO:0007669"/>
    <property type="project" value="InterPro"/>
</dbReference>
<dbReference type="Proteomes" id="UP000182108">
    <property type="component" value="Unassembled WGS sequence"/>
</dbReference>
<name>A0A0K6ITL0_9PROT</name>
<sequence length="272" mass="29400">MAETTAAEGPTILLEVREAVAWLTLNRPERLNSFTTRMHEELRAALDRVEAGRAEGTIRVLVITGAGRGFCAGQDLSDRAVAPGAQAPDLGESIEKNYKPLVLRLRRLELPVIAAVNGVAAGAGANLALACDLVFAARSASFIESFAKLGLIPDTGGTWVLPRLVGLARAMGLSLLGEKLSAEEAERWGLIWKCVEDEALLPTVREVAERLAQGPTFGYAMTKKALLVSGTNDLATQLDLERDLMSACGRSEDYREGVQAFLEKRQPRFRGR</sequence>
<dbReference type="FunFam" id="3.90.226.10:FF:000071">
    <property type="entry name" value="Putative enoyl-CoA hydratase PaaB"/>
    <property type="match status" value="1"/>
</dbReference>
<evidence type="ECO:0000256" key="2">
    <source>
        <dbReference type="RuleBase" id="RU003707"/>
    </source>
</evidence>
<dbReference type="InterPro" id="IPR001753">
    <property type="entry name" value="Enoyl-CoA_hydra/iso"/>
</dbReference>
<dbReference type="InterPro" id="IPR018376">
    <property type="entry name" value="Enoyl-CoA_hyd/isom_CS"/>
</dbReference>
<evidence type="ECO:0000313" key="3">
    <source>
        <dbReference type="EMBL" id="CUB06414.1"/>
    </source>
</evidence>
<dbReference type="InterPro" id="IPR029045">
    <property type="entry name" value="ClpP/crotonase-like_dom_sf"/>
</dbReference>
<accession>A0A0K6ITL0</accession>
<dbReference type="PANTHER" id="PTHR43459">
    <property type="entry name" value="ENOYL-COA HYDRATASE"/>
    <property type="match status" value="1"/>
</dbReference>
<reference evidence="4" key="1">
    <citation type="submission" date="2015-08" db="EMBL/GenBank/DDBJ databases">
        <authorList>
            <person name="Babu N.S."/>
            <person name="Beckwith C.J."/>
            <person name="Beseler K.G."/>
            <person name="Brison A."/>
            <person name="Carone J.V."/>
            <person name="Caskin T.P."/>
            <person name="Diamond M."/>
            <person name="Durham M.E."/>
            <person name="Foxe J.M."/>
            <person name="Go M."/>
            <person name="Henderson B.A."/>
            <person name="Jones I.B."/>
            <person name="McGettigan J.A."/>
            <person name="Micheletti S.J."/>
            <person name="Nasrallah M.E."/>
            <person name="Ortiz D."/>
            <person name="Piller C.R."/>
            <person name="Privatt S.R."/>
            <person name="Schneider S.L."/>
            <person name="Sharp S."/>
            <person name="Smith T.C."/>
            <person name="Stanton J.D."/>
            <person name="Ullery H.E."/>
            <person name="Wilson R.J."/>
            <person name="Serrano M.G."/>
            <person name="Buck G."/>
            <person name="Lee V."/>
            <person name="Wang Y."/>
            <person name="Carvalho R."/>
            <person name="Voegtly L."/>
            <person name="Shi R."/>
            <person name="Duckworth R."/>
            <person name="Johnson A."/>
            <person name="Loviza R."/>
            <person name="Walstead R."/>
            <person name="Shah Z."/>
            <person name="Kiflezghi M."/>
            <person name="Wade K."/>
            <person name="Ball S.L."/>
            <person name="Bradley K.W."/>
            <person name="Asai D.J."/>
            <person name="Bowman C.A."/>
            <person name="Russell D.A."/>
            <person name="Pope W.H."/>
            <person name="Jacobs-Sera D."/>
            <person name="Hendrix R.W."/>
            <person name="Hatfull G.F."/>
        </authorList>
    </citation>
    <scope>NUCLEOTIDE SEQUENCE [LARGE SCALE GENOMIC DNA]</scope>
    <source>
        <strain evidence="4">JCM 19170</strain>
    </source>
</reference>
<dbReference type="OrthoDB" id="5291143at2"/>
<dbReference type="CDD" id="cd06558">
    <property type="entry name" value="crotonase-like"/>
    <property type="match status" value="1"/>
</dbReference>
<dbReference type="InterPro" id="IPR014748">
    <property type="entry name" value="Enoyl-CoA_hydra_C"/>
</dbReference>
<comment type="similarity">
    <text evidence="1 2">Belongs to the enoyl-CoA hydratase/isomerase family.</text>
</comment>
<evidence type="ECO:0000313" key="4">
    <source>
        <dbReference type="Proteomes" id="UP000182108"/>
    </source>
</evidence>
<dbReference type="GO" id="GO:0003824">
    <property type="term" value="F:catalytic activity"/>
    <property type="evidence" value="ECO:0007669"/>
    <property type="project" value="InterPro"/>
</dbReference>
<dbReference type="Pfam" id="PF00378">
    <property type="entry name" value="ECH_1"/>
    <property type="match status" value="1"/>
</dbReference>
<gene>
    <name evidence="3" type="ORF">Ga0061068_103136</name>
</gene>
<organism evidence="3 4">
    <name type="scientific">Tepidiphilus thermophilus</name>
    <dbReference type="NCBI Taxonomy" id="876478"/>
    <lineage>
        <taxon>Bacteria</taxon>
        <taxon>Pseudomonadati</taxon>
        <taxon>Pseudomonadota</taxon>
        <taxon>Hydrogenophilia</taxon>
        <taxon>Hydrogenophilales</taxon>
        <taxon>Hydrogenophilaceae</taxon>
        <taxon>Tepidiphilus</taxon>
    </lineage>
</organism>
<dbReference type="Gene3D" id="1.10.12.10">
    <property type="entry name" value="Lyase 2-enoyl-coa Hydratase, Chain A, domain 2"/>
    <property type="match status" value="1"/>
</dbReference>
<dbReference type="InterPro" id="IPR011968">
    <property type="entry name" value="PaaB1"/>
</dbReference>
<dbReference type="SUPFAM" id="SSF52096">
    <property type="entry name" value="ClpP/crotonase"/>
    <property type="match status" value="1"/>
</dbReference>
<proteinExistence type="inferred from homology"/>